<evidence type="ECO:0000259" key="6">
    <source>
        <dbReference type="Pfam" id="PF02826"/>
    </source>
</evidence>
<sequence length="324" mass="34294">MSLACAILDDYQGVALGLADWSALGDRVHVEVLREPLADDARAERLAPYHIVVAMRERTPFDAALVGALPNLRLIVTTGMLNAAIDMGAAADRGVTVCGTRSLATPTPEHAWALLMALCRNIPAEERALRAGRWQQTIGRDLAGATLGLVGFGKVAKVMARYAAAFEMRVVAFSRSLTDDVAAEHGVRRAASLDELLAAADIVSVHVPLTDATRGLIGADALSRMRRGALLLNTSRGPIVDSDALAVALADGRLGGAAVDVFDHEPIRGDEALLAAPNTVLTPHLGYVTKANYARYYADAVEDIAAYLDGTPVRVLAAPQRVHP</sequence>
<comment type="caution">
    <text evidence="7">The sequence shown here is derived from an EMBL/GenBank/DDBJ whole genome shotgun (WGS) entry which is preliminary data.</text>
</comment>
<evidence type="ECO:0000256" key="1">
    <source>
        <dbReference type="ARBA" id="ARBA00005854"/>
    </source>
</evidence>
<dbReference type="InterPro" id="IPR050857">
    <property type="entry name" value="D-2-hydroxyacid_DH"/>
</dbReference>
<evidence type="ECO:0000259" key="5">
    <source>
        <dbReference type="Pfam" id="PF00389"/>
    </source>
</evidence>
<organism evidence="7 8">
    <name type="scientific">Acuticoccus mangrovi</name>
    <dbReference type="NCBI Taxonomy" id="2796142"/>
    <lineage>
        <taxon>Bacteria</taxon>
        <taxon>Pseudomonadati</taxon>
        <taxon>Pseudomonadota</taxon>
        <taxon>Alphaproteobacteria</taxon>
        <taxon>Hyphomicrobiales</taxon>
        <taxon>Amorphaceae</taxon>
        <taxon>Acuticoccus</taxon>
    </lineage>
</organism>
<evidence type="ECO:0000313" key="7">
    <source>
        <dbReference type="EMBL" id="MBJ3777043.1"/>
    </source>
</evidence>
<accession>A0A934MGW9</accession>
<dbReference type="SUPFAM" id="SSF51735">
    <property type="entry name" value="NAD(P)-binding Rossmann-fold domains"/>
    <property type="match status" value="1"/>
</dbReference>
<feature type="domain" description="D-isomer specific 2-hydroxyacid dehydrogenase NAD-binding" evidence="6">
    <location>
        <begin position="113"/>
        <end position="286"/>
    </location>
</feature>
<dbReference type="Proteomes" id="UP000609531">
    <property type="component" value="Unassembled WGS sequence"/>
</dbReference>
<dbReference type="InterPro" id="IPR006139">
    <property type="entry name" value="D-isomer_2_OHA_DH_cat_dom"/>
</dbReference>
<evidence type="ECO:0000256" key="2">
    <source>
        <dbReference type="ARBA" id="ARBA00023002"/>
    </source>
</evidence>
<dbReference type="FunFam" id="3.40.50.720:FF:000203">
    <property type="entry name" value="D-3-phosphoglycerate dehydrogenase (SerA)"/>
    <property type="match status" value="1"/>
</dbReference>
<keyword evidence="8" id="KW-1185">Reference proteome</keyword>
<dbReference type="InterPro" id="IPR036291">
    <property type="entry name" value="NAD(P)-bd_dom_sf"/>
</dbReference>
<feature type="domain" description="D-isomer specific 2-hydroxyacid dehydrogenase catalytic" evidence="5">
    <location>
        <begin position="23"/>
        <end position="313"/>
    </location>
</feature>
<dbReference type="InterPro" id="IPR006140">
    <property type="entry name" value="D-isomer_DH_NAD-bd"/>
</dbReference>
<evidence type="ECO:0000256" key="4">
    <source>
        <dbReference type="RuleBase" id="RU003719"/>
    </source>
</evidence>
<evidence type="ECO:0000313" key="8">
    <source>
        <dbReference type="Proteomes" id="UP000609531"/>
    </source>
</evidence>
<dbReference type="EMBL" id="JAEKJA010000012">
    <property type="protein sequence ID" value="MBJ3777043.1"/>
    <property type="molecule type" value="Genomic_DNA"/>
</dbReference>
<name>A0A934MGW9_9HYPH</name>
<dbReference type="GO" id="GO:0051287">
    <property type="term" value="F:NAD binding"/>
    <property type="evidence" value="ECO:0007669"/>
    <property type="project" value="InterPro"/>
</dbReference>
<dbReference type="Pfam" id="PF00389">
    <property type="entry name" value="2-Hacid_dh"/>
    <property type="match status" value="1"/>
</dbReference>
<dbReference type="PROSITE" id="PS00671">
    <property type="entry name" value="D_2_HYDROXYACID_DH_3"/>
    <property type="match status" value="1"/>
</dbReference>
<dbReference type="PROSITE" id="PS00670">
    <property type="entry name" value="D_2_HYDROXYACID_DH_2"/>
    <property type="match status" value="1"/>
</dbReference>
<protein>
    <submittedName>
        <fullName evidence="7">D-2-hydroxyacid dehydrogenase family protein</fullName>
    </submittedName>
</protein>
<dbReference type="Pfam" id="PF02826">
    <property type="entry name" value="2-Hacid_dh_C"/>
    <property type="match status" value="1"/>
</dbReference>
<dbReference type="GO" id="GO:0016616">
    <property type="term" value="F:oxidoreductase activity, acting on the CH-OH group of donors, NAD or NADP as acceptor"/>
    <property type="evidence" value="ECO:0007669"/>
    <property type="project" value="InterPro"/>
</dbReference>
<dbReference type="CDD" id="cd12169">
    <property type="entry name" value="PGDH_like_1"/>
    <property type="match status" value="1"/>
</dbReference>
<gene>
    <name evidence="7" type="ORF">JCR33_15150</name>
</gene>
<dbReference type="Gene3D" id="3.40.50.720">
    <property type="entry name" value="NAD(P)-binding Rossmann-like Domain"/>
    <property type="match status" value="2"/>
</dbReference>
<dbReference type="PANTHER" id="PTHR42789:SF1">
    <property type="entry name" value="D-ISOMER SPECIFIC 2-HYDROXYACID DEHYDROGENASE FAMILY PROTEIN (AFU_ORTHOLOGUE AFUA_6G10090)"/>
    <property type="match status" value="1"/>
</dbReference>
<evidence type="ECO:0000256" key="3">
    <source>
        <dbReference type="ARBA" id="ARBA00023027"/>
    </source>
</evidence>
<keyword evidence="2 4" id="KW-0560">Oxidoreductase</keyword>
<reference evidence="7" key="1">
    <citation type="submission" date="2020-12" db="EMBL/GenBank/DDBJ databases">
        <title>Bacterial taxonomy.</title>
        <authorList>
            <person name="Pan X."/>
        </authorList>
    </citation>
    <scope>NUCLEOTIDE SEQUENCE</scope>
    <source>
        <strain evidence="7">B2012</strain>
    </source>
</reference>
<dbReference type="InterPro" id="IPR029753">
    <property type="entry name" value="D-isomer_DH_CS"/>
</dbReference>
<dbReference type="RefSeq" id="WP_198882943.1">
    <property type="nucleotide sequence ID" value="NZ_JAEKJA010000012.1"/>
</dbReference>
<dbReference type="AlphaFoldDB" id="A0A934MGW9"/>
<keyword evidence="3" id="KW-0520">NAD</keyword>
<dbReference type="SUPFAM" id="SSF52283">
    <property type="entry name" value="Formate/glycerate dehydrogenase catalytic domain-like"/>
    <property type="match status" value="1"/>
</dbReference>
<proteinExistence type="inferred from homology"/>
<dbReference type="PANTHER" id="PTHR42789">
    <property type="entry name" value="D-ISOMER SPECIFIC 2-HYDROXYACID DEHYDROGENASE FAMILY PROTEIN (AFU_ORTHOLOGUE AFUA_6G10090)"/>
    <property type="match status" value="1"/>
</dbReference>
<comment type="similarity">
    <text evidence="1 4">Belongs to the D-isomer specific 2-hydroxyacid dehydrogenase family.</text>
</comment>